<feature type="domain" description="C-type lectin" evidence="10">
    <location>
        <begin position="862"/>
        <end position="917"/>
    </location>
</feature>
<feature type="disulfide bond" evidence="8">
    <location>
        <begin position="86"/>
        <end position="113"/>
    </location>
</feature>
<evidence type="ECO:0000256" key="4">
    <source>
        <dbReference type="ARBA" id="ARBA00022989"/>
    </source>
</evidence>
<dbReference type="Gene3D" id="3.10.100.10">
    <property type="entry name" value="Mannose-Binding Protein A, subunit A"/>
    <property type="match status" value="6"/>
</dbReference>
<keyword evidence="13" id="KW-1185">Reference proteome</keyword>
<dbReference type="Gene3D" id="2.10.10.10">
    <property type="entry name" value="Fibronectin, type II, collagen-binding"/>
    <property type="match status" value="1"/>
</dbReference>
<evidence type="ECO:0000256" key="1">
    <source>
        <dbReference type="ARBA" id="ARBA00004167"/>
    </source>
</evidence>
<dbReference type="Proteomes" id="UP000261580">
    <property type="component" value="Unassembled WGS sequence"/>
</dbReference>
<evidence type="ECO:0000256" key="5">
    <source>
        <dbReference type="ARBA" id="ARBA00023136"/>
    </source>
</evidence>
<reference evidence="12" key="1">
    <citation type="submission" date="2025-08" db="UniProtKB">
        <authorList>
            <consortium name="Ensembl"/>
        </authorList>
    </citation>
    <scope>IDENTIFICATION</scope>
</reference>
<dbReference type="InterPro" id="IPR050111">
    <property type="entry name" value="C-type_lectin/snaclec_domain"/>
</dbReference>
<dbReference type="CDD" id="cd00037">
    <property type="entry name" value="CLECT"/>
    <property type="match status" value="4"/>
</dbReference>
<dbReference type="InterPro" id="IPR013806">
    <property type="entry name" value="Kringle-like"/>
</dbReference>
<dbReference type="Bgee" id="ENSNBRG00000019624">
    <property type="expression patterns" value="Expressed in testis"/>
</dbReference>
<comment type="subcellular location">
    <subcellularLocation>
        <location evidence="1">Membrane</location>
        <topology evidence="1">Single-pass membrane protein</topology>
    </subcellularLocation>
</comment>
<evidence type="ECO:0000256" key="6">
    <source>
        <dbReference type="ARBA" id="ARBA00023157"/>
    </source>
</evidence>
<keyword evidence="7" id="KW-0325">Glycoprotein</keyword>
<dbReference type="Pfam" id="PF00040">
    <property type="entry name" value="fn2"/>
    <property type="match status" value="1"/>
</dbReference>
<feature type="transmembrane region" description="Helical" evidence="9">
    <location>
        <begin position="749"/>
        <end position="777"/>
    </location>
</feature>
<reference evidence="12" key="2">
    <citation type="submission" date="2025-09" db="UniProtKB">
        <authorList>
            <consortium name="Ensembl"/>
        </authorList>
    </citation>
    <scope>IDENTIFICATION</scope>
</reference>
<dbReference type="InterPro" id="IPR036943">
    <property type="entry name" value="FN_type2_sf"/>
</dbReference>
<feature type="transmembrane region" description="Helical" evidence="9">
    <location>
        <begin position="967"/>
        <end position="994"/>
    </location>
</feature>
<evidence type="ECO:0000256" key="9">
    <source>
        <dbReference type="SAM" id="Phobius"/>
    </source>
</evidence>
<keyword evidence="2 9" id="KW-0812">Transmembrane</keyword>
<keyword evidence="6 8" id="KW-1015">Disulfide bond</keyword>
<dbReference type="PROSITE" id="PS51092">
    <property type="entry name" value="FN2_2"/>
    <property type="match status" value="1"/>
</dbReference>
<organism evidence="12 13">
    <name type="scientific">Neolamprologus brichardi</name>
    <name type="common">Fairy cichlid</name>
    <name type="synonym">Lamprologus brichardi</name>
    <dbReference type="NCBI Taxonomy" id="32507"/>
    <lineage>
        <taxon>Eukaryota</taxon>
        <taxon>Metazoa</taxon>
        <taxon>Chordata</taxon>
        <taxon>Craniata</taxon>
        <taxon>Vertebrata</taxon>
        <taxon>Euteleostomi</taxon>
        <taxon>Actinopterygii</taxon>
        <taxon>Neopterygii</taxon>
        <taxon>Teleostei</taxon>
        <taxon>Neoteleostei</taxon>
        <taxon>Acanthomorphata</taxon>
        <taxon>Ovalentaria</taxon>
        <taxon>Cichlomorphae</taxon>
        <taxon>Cichliformes</taxon>
        <taxon>Cichlidae</taxon>
        <taxon>African cichlids</taxon>
        <taxon>Pseudocrenilabrinae</taxon>
        <taxon>Lamprologini</taxon>
        <taxon>Neolamprologus</taxon>
    </lineage>
</organism>
<feature type="domain" description="C-type lectin" evidence="10">
    <location>
        <begin position="760"/>
        <end position="809"/>
    </location>
</feature>
<evidence type="ECO:0000256" key="2">
    <source>
        <dbReference type="ARBA" id="ARBA00022692"/>
    </source>
</evidence>
<feature type="transmembrane region" description="Helical" evidence="9">
    <location>
        <begin position="925"/>
        <end position="947"/>
    </location>
</feature>
<keyword evidence="5 9" id="KW-0472">Membrane</keyword>
<dbReference type="FunFam" id="2.10.10.10:FF:000001">
    <property type="entry name" value="Fibronectin 1a isoform 1"/>
    <property type="match status" value="1"/>
</dbReference>
<evidence type="ECO:0000256" key="8">
    <source>
        <dbReference type="PROSITE-ProRule" id="PRU00479"/>
    </source>
</evidence>
<proteinExistence type="predicted"/>
<dbReference type="PRINTS" id="PR00013">
    <property type="entry name" value="FNTYPEII"/>
</dbReference>
<dbReference type="CDD" id="cd00062">
    <property type="entry name" value="FN2"/>
    <property type="match status" value="1"/>
</dbReference>
<keyword evidence="4 9" id="KW-1133">Transmembrane helix</keyword>
<feature type="domain" description="C-type lectin" evidence="10">
    <location>
        <begin position="133"/>
        <end position="240"/>
    </location>
</feature>
<dbReference type="AlphaFoldDB" id="A0A3Q4HQY7"/>
<evidence type="ECO:0000313" key="13">
    <source>
        <dbReference type="Proteomes" id="UP000261580"/>
    </source>
</evidence>
<sequence length="1045" mass="119425">MQEEMIPHTLFISAPLGMFECDVSLPVLWWRCNGNTLYGASQWRIFLTSSETWHVLFTDIHTLLGNAHGMPCAFPFKYNNQWYSECTTEGREDHLLWCSTTPRYDKGERWGFCPVQVSGCEHFWESNQELRACYQFNLYTIQTWSQALSTCQAQGGNLLSITSLAEHKYIRGTAHVKKDTRTDGHGWQWSDGPTKPFYHLCPSDLPASPLQDNKQCGVYSGFEGHWQSLSCESALPYICKKTPNGTRGAEPLENWQYIDTECADGWWPHNGFCYRVLPEAEVGSWAESSQECHSYGANLTSIHSLSEVEITEVWIGLWKQALLPAVEWSDGSPVTLTLWHQYHPLHNLTDGTLCTKVDRKVGNPVEREPDNGCFCGGGLGLEEARPFLLHGDRSRTELRRCPDGVLLQGFSSHGGKQVIYQFIFEFVILSFYSHSLAPPAGRFEQAFVNSLLSESGAKSSMYYWIGLRDQDKGRKGEYRWLHHNGSSLPLTFTNWNKHQPGISTGGCVAMSGGPALGRWEVKDCKVHKALAVCKQNIRSYHDVQLPEHHIDAYAPCPPGWESNSGLLHCFKVFHSEKVLMKRSWVEADFFCQALGAQLASFQHYEEQVFVKQLLGTIFGSQETEARRFWVGLNKRDPEYAGAWEWSDGSPVVTSFIDDKNEEDDRRDCAAYSDLTNTFMPQLCDSKHEWVCKLSRGKHAQTHSPALSTRTCCLYTHQDCIIYQTLFYIAGDKLNKPYWYTERQTALFPLFFSCHVIISVAFITMFLQGSAVGVWIGLRDEDTMKWTNGRPVSYTNWSPVEPKNPLNVSCRKYLKFTLLTARTASIFLIYGFSFHTPPCFLVTDPSKRPTHSYHHLLPEIIEYRNRNYKVVTGNLSWYDAMNKCKGHDSDLVSVTDAYHQAFLTFLVNRLGAPHWIGLYSVDVCTFYPLICYVLYTSVVCLCEILLCVSLNKSFLDIHRLLPIPKRKYIFLSYSHSFTTLIIVSVSCFCFCHPLVNTSDVLTIEDETENRFIMEQLWSSRFLPQTLWLGMHFNVDSKSQSLFCAIR</sequence>
<dbReference type="GeneTree" id="ENSGT01050000244842"/>
<dbReference type="InterPro" id="IPR016186">
    <property type="entry name" value="C-type_lectin-like/link_sf"/>
</dbReference>
<evidence type="ECO:0000259" key="10">
    <source>
        <dbReference type="PROSITE" id="PS50041"/>
    </source>
</evidence>
<dbReference type="GO" id="GO:0016020">
    <property type="term" value="C:membrane"/>
    <property type="evidence" value="ECO:0007669"/>
    <property type="project" value="UniProtKB-SubCell"/>
</dbReference>
<dbReference type="SMART" id="SM00059">
    <property type="entry name" value="FN2"/>
    <property type="match status" value="1"/>
</dbReference>
<evidence type="ECO:0000259" key="11">
    <source>
        <dbReference type="PROSITE" id="PS51092"/>
    </source>
</evidence>
<dbReference type="InterPro" id="IPR018378">
    <property type="entry name" value="C-type_lectin_CS"/>
</dbReference>
<dbReference type="PROSITE" id="PS00023">
    <property type="entry name" value="FN2_1"/>
    <property type="match status" value="1"/>
</dbReference>
<dbReference type="PANTHER" id="PTHR22803">
    <property type="entry name" value="MANNOSE, PHOSPHOLIPASE, LECTIN RECEPTOR RELATED"/>
    <property type="match status" value="1"/>
</dbReference>
<accession>A0A3Q4HQY7</accession>
<keyword evidence="3" id="KW-0677">Repeat</keyword>
<feature type="domain" description="C-type lectin" evidence="10">
    <location>
        <begin position="433"/>
        <end position="524"/>
    </location>
</feature>
<dbReference type="InterPro" id="IPR001304">
    <property type="entry name" value="C-type_lectin-like"/>
</dbReference>
<dbReference type="PROSITE" id="PS00615">
    <property type="entry name" value="C_TYPE_LECTIN_1"/>
    <property type="match status" value="1"/>
</dbReference>
<dbReference type="PROSITE" id="PS50041">
    <property type="entry name" value="C_TYPE_LECTIN_2"/>
    <property type="match status" value="6"/>
</dbReference>
<evidence type="ECO:0000313" key="12">
    <source>
        <dbReference type="Ensembl" id="ENSNBRP00000026100.1"/>
    </source>
</evidence>
<dbReference type="SUPFAM" id="SSF57440">
    <property type="entry name" value="Kringle-like"/>
    <property type="match status" value="1"/>
</dbReference>
<dbReference type="SUPFAM" id="SSF56436">
    <property type="entry name" value="C-type lectin-like"/>
    <property type="match status" value="6"/>
</dbReference>
<dbReference type="InterPro" id="IPR016187">
    <property type="entry name" value="CTDL_fold"/>
</dbReference>
<feature type="domain" description="C-type lectin" evidence="10">
    <location>
        <begin position="269"/>
        <end position="373"/>
    </location>
</feature>
<protein>
    <submittedName>
        <fullName evidence="12">Phospholipase A2 receptor 1</fullName>
    </submittedName>
</protein>
<feature type="disulfide bond" evidence="8">
    <location>
        <begin position="72"/>
        <end position="98"/>
    </location>
</feature>
<dbReference type="Ensembl" id="ENSNBRT00000026791.1">
    <property type="protein sequence ID" value="ENSNBRP00000026100.1"/>
    <property type="gene ID" value="ENSNBRG00000019624.1"/>
</dbReference>
<name>A0A3Q4HQY7_NEOBR</name>
<feature type="domain" description="C-type lectin" evidence="10">
    <location>
        <begin position="568"/>
        <end position="692"/>
    </location>
</feature>
<feature type="domain" description="Fibronectin type-II" evidence="11">
    <location>
        <begin position="67"/>
        <end position="115"/>
    </location>
</feature>
<dbReference type="Pfam" id="PF00059">
    <property type="entry name" value="Lectin_C"/>
    <property type="match status" value="4"/>
</dbReference>
<evidence type="ECO:0000256" key="3">
    <source>
        <dbReference type="ARBA" id="ARBA00022737"/>
    </source>
</evidence>
<evidence type="ECO:0000256" key="7">
    <source>
        <dbReference type="ARBA" id="ARBA00023180"/>
    </source>
</evidence>
<dbReference type="InterPro" id="IPR000562">
    <property type="entry name" value="FN_type2_dom"/>
</dbReference>
<dbReference type="SMART" id="SM00034">
    <property type="entry name" value="CLECT"/>
    <property type="match status" value="5"/>
</dbReference>